<dbReference type="GeneID" id="75048416"/>
<dbReference type="Pfam" id="PF12146">
    <property type="entry name" value="Hydrolase_4"/>
    <property type="match status" value="1"/>
</dbReference>
<evidence type="ECO:0000313" key="4">
    <source>
        <dbReference type="EMBL" id="RHN17203.1"/>
    </source>
</evidence>
<proteinExistence type="predicted"/>
<gene>
    <name evidence="4" type="ORF">DWZ29_01725</name>
    <name evidence="3" type="ORF">DXD91_13710</name>
    <name evidence="2" type="ORF">ERS852578_00670</name>
</gene>
<name>A0A173S4D3_9FIRM</name>
<organism evidence="2 5">
    <name type="scientific">Anaerobutyricum hallii</name>
    <dbReference type="NCBI Taxonomy" id="39488"/>
    <lineage>
        <taxon>Bacteria</taxon>
        <taxon>Bacillati</taxon>
        <taxon>Bacillota</taxon>
        <taxon>Clostridia</taxon>
        <taxon>Lachnospirales</taxon>
        <taxon>Lachnospiraceae</taxon>
        <taxon>Anaerobutyricum</taxon>
    </lineage>
</organism>
<dbReference type="SUPFAM" id="SSF53474">
    <property type="entry name" value="alpha/beta-Hydrolases"/>
    <property type="match status" value="1"/>
</dbReference>
<dbReference type="InterPro" id="IPR029058">
    <property type="entry name" value="AB_hydrolase_fold"/>
</dbReference>
<evidence type="ECO:0000313" key="5">
    <source>
        <dbReference type="Proteomes" id="UP000095390"/>
    </source>
</evidence>
<dbReference type="Proteomes" id="UP000283700">
    <property type="component" value="Unassembled WGS sequence"/>
</dbReference>
<dbReference type="InterPro" id="IPR051044">
    <property type="entry name" value="MAG_DAG_Lipase"/>
</dbReference>
<reference evidence="6 7" key="2">
    <citation type="submission" date="2018-08" db="EMBL/GenBank/DDBJ databases">
        <title>A genome reference for cultivated species of the human gut microbiota.</title>
        <authorList>
            <person name="Zou Y."/>
            <person name="Xue W."/>
            <person name="Luo G."/>
        </authorList>
    </citation>
    <scope>NUCLEOTIDE SEQUENCE [LARGE SCALE GENOMIC DNA]</scope>
    <source>
        <strain evidence="4 7">AF31-17AC</strain>
        <strain evidence="3 6">TM10-1AC</strain>
    </source>
</reference>
<keyword evidence="2" id="KW-0378">Hydrolase</keyword>
<dbReference type="EMBL" id="QSOE01000134">
    <property type="protein sequence ID" value="RGI80394.1"/>
    <property type="molecule type" value="Genomic_DNA"/>
</dbReference>
<dbReference type="EMBL" id="QRQO01000003">
    <property type="protein sequence ID" value="RHN17203.1"/>
    <property type="molecule type" value="Genomic_DNA"/>
</dbReference>
<dbReference type="PANTHER" id="PTHR11614">
    <property type="entry name" value="PHOSPHOLIPASE-RELATED"/>
    <property type="match status" value="1"/>
</dbReference>
<evidence type="ECO:0000313" key="2">
    <source>
        <dbReference type="EMBL" id="CUM85314.1"/>
    </source>
</evidence>
<dbReference type="AlphaFoldDB" id="A0A173S4D3"/>
<reference evidence="2 5" key="1">
    <citation type="submission" date="2015-09" db="EMBL/GenBank/DDBJ databases">
        <authorList>
            <consortium name="Pathogen Informatics"/>
        </authorList>
    </citation>
    <scope>NUCLEOTIDE SEQUENCE [LARGE SCALE GENOMIC DNA]</scope>
    <source>
        <strain evidence="2 5">2789STDY5834966</strain>
    </source>
</reference>
<dbReference type="Proteomes" id="UP000262524">
    <property type="component" value="Unassembled WGS sequence"/>
</dbReference>
<accession>A0A173S4D3</accession>
<feature type="domain" description="Serine aminopeptidase S33" evidence="1">
    <location>
        <begin position="30"/>
        <end position="288"/>
    </location>
</feature>
<dbReference type="Proteomes" id="UP000095390">
    <property type="component" value="Unassembled WGS sequence"/>
</dbReference>
<evidence type="ECO:0000313" key="6">
    <source>
        <dbReference type="Proteomes" id="UP000262524"/>
    </source>
</evidence>
<evidence type="ECO:0000313" key="3">
    <source>
        <dbReference type="EMBL" id="RGI80394.1"/>
    </source>
</evidence>
<dbReference type="OrthoDB" id="9806902at2"/>
<evidence type="ECO:0000313" key="7">
    <source>
        <dbReference type="Proteomes" id="UP000283700"/>
    </source>
</evidence>
<protein>
    <submittedName>
        <fullName evidence="2 3">Alpha/beta hydrolase</fullName>
    </submittedName>
</protein>
<dbReference type="GO" id="GO:0016787">
    <property type="term" value="F:hydrolase activity"/>
    <property type="evidence" value="ECO:0007669"/>
    <property type="project" value="UniProtKB-KW"/>
</dbReference>
<evidence type="ECO:0000259" key="1">
    <source>
        <dbReference type="Pfam" id="PF12146"/>
    </source>
</evidence>
<dbReference type="InterPro" id="IPR022742">
    <property type="entry name" value="Hydrolase_4"/>
</dbReference>
<dbReference type="RefSeq" id="WP_005346982.1">
    <property type="nucleotide sequence ID" value="NZ_CAKXER010000018.1"/>
</dbReference>
<dbReference type="EMBL" id="CYYC01000005">
    <property type="protein sequence ID" value="CUM85314.1"/>
    <property type="molecule type" value="Genomic_DNA"/>
</dbReference>
<sequence>MAYQKFTGTYQSSDHINRIHYYIYEPETDLRAILQIVHDFGDFVERNENLIRFFTDHGVMVCGCDHIGHGRSSKKEDYGYFGSKNGWTYLVKNTKKLTHYMKREYPDTPYFIYGHGLGSLIVRMDCIHEKGINGVILSGTSGKQKYCWRKILLAALLKRIWGAEHRSVYLEKDIEKRLNHRFLKEQDTYSWIAANEKIRREYSRIYSEHLPVTVAAYEDILKMLALVSTRKWYRSVNEDIPILLLGGKEDPIGNGGKGILEVHRQLEDTRHWVELHLYEGMRHNICDEVRRDEVYTDMLQWMKLHMNEEYELQ</sequence>
<dbReference type="Gene3D" id="3.40.50.1820">
    <property type="entry name" value="alpha/beta hydrolase"/>
    <property type="match status" value="1"/>
</dbReference>